<evidence type="ECO:0000256" key="2">
    <source>
        <dbReference type="SAM" id="SignalP"/>
    </source>
</evidence>
<dbReference type="AlphaFoldDB" id="A0A5B7JKX6"/>
<keyword evidence="4" id="KW-1185">Reference proteome</keyword>
<accession>A0A5B7JKX6</accession>
<reference evidence="3 4" key="1">
    <citation type="submission" date="2019-05" db="EMBL/GenBank/DDBJ databases">
        <title>Another draft genome of Portunus trituberculatus and its Hox gene families provides insights of decapod evolution.</title>
        <authorList>
            <person name="Jeong J.-H."/>
            <person name="Song I."/>
            <person name="Kim S."/>
            <person name="Choi T."/>
            <person name="Kim D."/>
            <person name="Ryu S."/>
            <person name="Kim W."/>
        </authorList>
    </citation>
    <scope>NUCLEOTIDE SEQUENCE [LARGE SCALE GENOMIC DNA]</scope>
    <source>
        <tissue evidence="3">Muscle</tissue>
    </source>
</reference>
<proteinExistence type="predicted"/>
<evidence type="ECO:0000313" key="3">
    <source>
        <dbReference type="EMBL" id="MPC93688.1"/>
    </source>
</evidence>
<feature type="region of interest" description="Disordered" evidence="1">
    <location>
        <begin position="18"/>
        <end position="81"/>
    </location>
</feature>
<feature type="signal peptide" evidence="2">
    <location>
        <begin position="1"/>
        <end position="17"/>
    </location>
</feature>
<feature type="compositionally biased region" description="Gly residues" evidence="1">
    <location>
        <begin position="18"/>
        <end position="35"/>
    </location>
</feature>
<feature type="chain" id="PRO_5023024729" evidence="2">
    <location>
        <begin position="18"/>
        <end position="130"/>
    </location>
</feature>
<name>A0A5B7JKX6_PORTR</name>
<feature type="compositionally biased region" description="Pro residues" evidence="1">
    <location>
        <begin position="56"/>
        <end position="78"/>
    </location>
</feature>
<keyword evidence="2" id="KW-0732">Signal</keyword>
<evidence type="ECO:0000313" key="4">
    <source>
        <dbReference type="Proteomes" id="UP000324222"/>
    </source>
</evidence>
<protein>
    <submittedName>
        <fullName evidence="3">Uncharacterized protein</fullName>
    </submittedName>
</protein>
<dbReference type="EMBL" id="VSRR010095730">
    <property type="protein sequence ID" value="MPC93688.1"/>
    <property type="molecule type" value="Genomic_DNA"/>
</dbReference>
<evidence type="ECO:0000256" key="1">
    <source>
        <dbReference type="SAM" id="MobiDB-lite"/>
    </source>
</evidence>
<organism evidence="3 4">
    <name type="scientific">Portunus trituberculatus</name>
    <name type="common">Swimming crab</name>
    <name type="synonym">Neptunus trituberculatus</name>
    <dbReference type="NCBI Taxonomy" id="210409"/>
    <lineage>
        <taxon>Eukaryota</taxon>
        <taxon>Metazoa</taxon>
        <taxon>Ecdysozoa</taxon>
        <taxon>Arthropoda</taxon>
        <taxon>Crustacea</taxon>
        <taxon>Multicrustacea</taxon>
        <taxon>Malacostraca</taxon>
        <taxon>Eumalacostraca</taxon>
        <taxon>Eucarida</taxon>
        <taxon>Decapoda</taxon>
        <taxon>Pleocyemata</taxon>
        <taxon>Brachyura</taxon>
        <taxon>Eubrachyura</taxon>
        <taxon>Portunoidea</taxon>
        <taxon>Portunidae</taxon>
        <taxon>Portuninae</taxon>
        <taxon>Portunus</taxon>
    </lineage>
</organism>
<comment type="caution">
    <text evidence="3">The sequence shown here is derived from an EMBL/GenBank/DDBJ whole genome shotgun (WGS) entry which is preliminary data.</text>
</comment>
<sequence length="130" mass="13529">MTAWVTLAVIVVGGGSGGSSFSGGEVGEGGEGRGGVMQAIPNLLASTLGGKLQTLPPQPPPQPPPSPSPHPLPHPPDPFSFSPSSPVVSSLLYALHSALPSPLLDISPSTFPYPHLPHHHHHYTHYHGFY</sequence>
<dbReference type="Proteomes" id="UP000324222">
    <property type="component" value="Unassembled WGS sequence"/>
</dbReference>
<gene>
    <name evidence="3" type="ORF">E2C01_088828</name>
</gene>